<feature type="region of interest" description="Disordered" evidence="1">
    <location>
        <begin position="1"/>
        <end position="23"/>
    </location>
</feature>
<comment type="caution">
    <text evidence="2">The sequence shown here is derived from an EMBL/GenBank/DDBJ whole genome shotgun (WGS) entry which is preliminary data.</text>
</comment>
<sequence length="202" mass="22084">MSFALAPPAAPTYTPSPAHYQPQHPVQPHRLHLYYQLRDPTIHTPGFESSLAGTAGLGPTRPSNVQVNPLPDHGLSSSPTINMISVCTVGEDESKQEGPIPFVIEYVSAEATVGFTGFCATGTLFVIEVPSWEPYRDSKVLWTYEGNVRKPRAAIQHHGLNALRPSVREPEGHEQREGSYCRTRSLVGSHTYPIEKGDRGGS</sequence>
<evidence type="ECO:0000313" key="3">
    <source>
        <dbReference type="Proteomes" id="UP000233551"/>
    </source>
</evidence>
<organism evidence="2 3">
    <name type="scientific">Punica granatum</name>
    <name type="common">Pomegranate</name>
    <dbReference type="NCBI Taxonomy" id="22663"/>
    <lineage>
        <taxon>Eukaryota</taxon>
        <taxon>Viridiplantae</taxon>
        <taxon>Streptophyta</taxon>
        <taxon>Embryophyta</taxon>
        <taxon>Tracheophyta</taxon>
        <taxon>Spermatophyta</taxon>
        <taxon>Magnoliopsida</taxon>
        <taxon>eudicotyledons</taxon>
        <taxon>Gunneridae</taxon>
        <taxon>Pentapetalae</taxon>
        <taxon>rosids</taxon>
        <taxon>malvids</taxon>
        <taxon>Myrtales</taxon>
        <taxon>Lythraceae</taxon>
        <taxon>Punica</taxon>
    </lineage>
</organism>
<dbReference type="Proteomes" id="UP000233551">
    <property type="component" value="Unassembled WGS sequence"/>
</dbReference>
<feature type="region of interest" description="Disordered" evidence="1">
    <location>
        <begin position="46"/>
        <end position="66"/>
    </location>
</feature>
<name>A0A2I0KMG7_PUNGR</name>
<protein>
    <submittedName>
        <fullName evidence="2">Uncharacterized protein</fullName>
    </submittedName>
</protein>
<feature type="compositionally biased region" description="Low complexity" evidence="1">
    <location>
        <begin position="1"/>
        <end position="18"/>
    </location>
</feature>
<evidence type="ECO:0000313" key="2">
    <source>
        <dbReference type="EMBL" id="PKI69681.1"/>
    </source>
</evidence>
<dbReference type="EMBL" id="PGOL01000484">
    <property type="protein sequence ID" value="PKI69681.1"/>
    <property type="molecule type" value="Genomic_DNA"/>
</dbReference>
<gene>
    <name evidence="2" type="ORF">CRG98_009952</name>
</gene>
<evidence type="ECO:0000256" key="1">
    <source>
        <dbReference type="SAM" id="MobiDB-lite"/>
    </source>
</evidence>
<accession>A0A2I0KMG7</accession>
<keyword evidence="3" id="KW-1185">Reference proteome</keyword>
<dbReference type="AlphaFoldDB" id="A0A2I0KMG7"/>
<proteinExistence type="predicted"/>
<reference evidence="2 3" key="1">
    <citation type="submission" date="2017-11" db="EMBL/GenBank/DDBJ databases">
        <title>De-novo sequencing of pomegranate (Punica granatum L.) genome.</title>
        <authorList>
            <person name="Akparov Z."/>
            <person name="Amiraslanov A."/>
            <person name="Hajiyeva S."/>
            <person name="Abbasov M."/>
            <person name="Kaur K."/>
            <person name="Hamwieh A."/>
            <person name="Solovyev V."/>
            <person name="Salamov A."/>
            <person name="Braich B."/>
            <person name="Kosarev P."/>
            <person name="Mahmoud A."/>
            <person name="Hajiyev E."/>
            <person name="Babayeva S."/>
            <person name="Izzatullayeva V."/>
            <person name="Mammadov A."/>
            <person name="Mammadov A."/>
            <person name="Sharifova S."/>
            <person name="Ojaghi J."/>
            <person name="Eynullazada K."/>
            <person name="Bayramov B."/>
            <person name="Abdulazimova A."/>
            <person name="Shahmuradov I."/>
        </authorList>
    </citation>
    <scope>NUCLEOTIDE SEQUENCE [LARGE SCALE GENOMIC DNA]</scope>
    <source>
        <strain evidence="3">cv. AG2017</strain>
        <tissue evidence="2">Leaf</tissue>
    </source>
</reference>